<sequence>MHFFFLNRICKEFLICMSNILYLYSNNYPVDVVAESVKGSDIVLEAIVEAEVAHNAKDFFSQPQNQIQ</sequence>
<protein>
    <submittedName>
        <fullName evidence="1">Uncharacterized protein</fullName>
    </submittedName>
</protein>
<proteinExistence type="predicted"/>
<dbReference type="PANTHER" id="PTHR35512:SF1">
    <property type="entry name" value="OS11G0550900 PROTEIN"/>
    <property type="match status" value="1"/>
</dbReference>
<dbReference type="AlphaFoldDB" id="A0A7N2LY18"/>
<dbReference type="Proteomes" id="UP000594261">
    <property type="component" value="Chromosome 6"/>
</dbReference>
<evidence type="ECO:0000313" key="1">
    <source>
        <dbReference type="EnsemblPlants" id="QL06p015203:mrna:CDS:1"/>
    </source>
</evidence>
<accession>A0A7N2LY18</accession>
<reference evidence="1 2" key="1">
    <citation type="journal article" date="2016" name="G3 (Bethesda)">
        <title>First Draft Assembly and Annotation of the Genome of a California Endemic Oak Quercus lobata Nee (Fagaceae).</title>
        <authorList>
            <person name="Sork V.L."/>
            <person name="Fitz-Gibbon S.T."/>
            <person name="Puiu D."/>
            <person name="Crepeau M."/>
            <person name="Gugger P.F."/>
            <person name="Sherman R."/>
            <person name="Stevens K."/>
            <person name="Langley C.H."/>
            <person name="Pellegrini M."/>
            <person name="Salzberg S.L."/>
        </authorList>
    </citation>
    <scope>NUCLEOTIDE SEQUENCE [LARGE SCALE GENOMIC DNA]</scope>
    <source>
        <strain evidence="1 2">cv. SW786</strain>
    </source>
</reference>
<dbReference type="EMBL" id="LRBV02000006">
    <property type="status" value="NOT_ANNOTATED_CDS"/>
    <property type="molecule type" value="Genomic_DNA"/>
</dbReference>
<dbReference type="PANTHER" id="PTHR35512">
    <property type="entry name" value="OS11G0550900 PROTEIN"/>
    <property type="match status" value="1"/>
</dbReference>
<reference evidence="1" key="2">
    <citation type="submission" date="2021-01" db="UniProtKB">
        <authorList>
            <consortium name="EnsemblPlants"/>
        </authorList>
    </citation>
    <scope>IDENTIFICATION</scope>
</reference>
<evidence type="ECO:0000313" key="2">
    <source>
        <dbReference type="Proteomes" id="UP000594261"/>
    </source>
</evidence>
<keyword evidence="2" id="KW-1185">Reference proteome</keyword>
<dbReference type="InParanoid" id="A0A7N2LY18"/>
<dbReference type="Gramene" id="QL06p015203:mrna">
    <property type="protein sequence ID" value="QL06p015203:mrna:CDS:1"/>
    <property type="gene ID" value="QL06p015203"/>
</dbReference>
<dbReference type="EnsemblPlants" id="QL06p015203:mrna">
    <property type="protein sequence ID" value="QL06p015203:mrna:CDS:1"/>
    <property type="gene ID" value="QL06p015203"/>
</dbReference>
<name>A0A7N2LY18_QUELO</name>
<organism evidence="1 2">
    <name type="scientific">Quercus lobata</name>
    <name type="common">Valley oak</name>
    <dbReference type="NCBI Taxonomy" id="97700"/>
    <lineage>
        <taxon>Eukaryota</taxon>
        <taxon>Viridiplantae</taxon>
        <taxon>Streptophyta</taxon>
        <taxon>Embryophyta</taxon>
        <taxon>Tracheophyta</taxon>
        <taxon>Spermatophyta</taxon>
        <taxon>Magnoliopsida</taxon>
        <taxon>eudicotyledons</taxon>
        <taxon>Gunneridae</taxon>
        <taxon>Pentapetalae</taxon>
        <taxon>rosids</taxon>
        <taxon>fabids</taxon>
        <taxon>Fagales</taxon>
        <taxon>Fagaceae</taxon>
        <taxon>Quercus</taxon>
    </lineage>
</organism>